<dbReference type="PANTHER" id="PTHR45767:SF2">
    <property type="entry name" value="FORKHEAD BOX PROTEIN O"/>
    <property type="match status" value="1"/>
</dbReference>
<dbReference type="Proteomes" id="UP000887567">
    <property type="component" value="Unplaced"/>
</dbReference>
<evidence type="ECO:0000256" key="6">
    <source>
        <dbReference type="ARBA" id="ARBA00023125"/>
    </source>
</evidence>
<keyword evidence="8 9" id="KW-0539">Nucleus</keyword>
<evidence type="ECO:0000313" key="11">
    <source>
        <dbReference type="EnsemblMetazoa" id="XP_020915574.1"/>
    </source>
</evidence>
<dbReference type="RefSeq" id="XP_020915574.1">
    <property type="nucleotide sequence ID" value="XM_021059915.2"/>
</dbReference>
<evidence type="ECO:0000256" key="8">
    <source>
        <dbReference type="ARBA" id="ARBA00023242"/>
    </source>
</evidence>
<dbReference type="CDD" id="cd20032">
    <property type="entry name" value="FH_FOXO"/>
    <property type="match status" value="1"/>
</dbReference>
<dbReference type="Pfam" id="PF00250">
    <property type="entry name" value="Forkhead"/>
    <property type="match status" value="1"/>
</dbReference>
<dbReference type="EnsemblMetazoa" id="XM_021059915.2">
    <property type="protein sequence ID" value="XP_020915574.1"/>
    <property type="gene ID" value="LOC110253049"/>
</dbReference>
<comment type="subcellular location">
    <subcellularLocation>
        <location evidence="2">Cytoplasm</location>
    </subcellularLocation>
    <subcellularLocation>
        <location evidence="1 9">Nucleus</location>
    </subcellularLocation>
</comment>
<dbReference type="GeneID" id="110253049"/>
<keyword evidence="3" id="KW-0217">Developmental protein</keyword>
<name>A0A913Y7W7_EXADI</name>
<feature type="DNA-binding region" description="Fork-head" evidence="9">
    <location>
        <begin position="133"/>
        <end position="214"/>
    </location>
</feature>
<dbReference type="SUPFAM" id="SSF46785">
    <property type="entry name" value="Winged helix' DNA-binding domain"/>
    <property type="match status" value="1"/>
</dbReference>
<evidence type="ECO:0000259" key="10">
    <source>
        <dbReference type="PROSITE" id="PS50039"/>
    </source>
</evidence>
<keyword evidence="6 9" id="KW-0238">DNA-binding</keyword>
<dbReference type="PRINTS" id="PR00053">
    <property type="entry name" value="FORKHEAD"/>
</dbReference>
<dbReference type="AlphaFoldDB" id="A0A913Y7W7"/>
<evidence type="ECO:0000256" key="4">
    <source>
        <dbReference type="ARBA" id="ARBA00022490"/>
    </source>
</evidence>
<dbReference type="OrthoDB" id="5954824at2759"/>
<protein>
    <recommendedName>
        <fullName evidence="10">Fork-head domain-containing protein</fullName>
    </recommendedName>
</protein>
<evidence type="ECO:0000313" key="12">
    <source>
        <dbReference type="Proteomes" id="UP000887567"/>
    </source>
</evidence>
<keyword evidence="4" id="KW-0963">Cytoplasm</keyword>
<dbReference type="GO" id="GO:0000978">
    <property type="term" value="F:RNA polymerase II cis-regulatory region sequence-specific DNA binding"/>
    <property type="evidence" value="ECO:0007669"/>
    <property type="project" value="TreeGrafter"/>
</dbReference>
<dbReference type="GO" id="GO:0005634">
    <property type="term" value="C:nucleus"/>
    <property type="evidence" value="ECO:0007669"/>
    <property type="project" value="UniProtKB-SubCell"/>
</dbReference>
<dbReference type="Gene3D" id="1.10.10.10">
    <property type="entry name" value="Winged helix-like DNA-binding domain superfamily/Winged helix DNA-binding domain"/>
    <property type="match status" value="1"/>
</dbReference>
<dbReference type="SMART" id="SM00339">
    <property type="entry name" value="FH"/>
    <property type="match status" value="1"/>
</dbReference>
<feature type="domain" description="Fork-head" evidence="10">
    <location>
        <begin position="133"/>
        <end position="214"/>
    </location>
</feature>
<sequence>MSERNVSFSGLMSSTVYGQSCEFVDEGNQDQQSHRYSLPHHGDGKNVNQFWTGTAVNERGFADHISNMYGVASKRTSPVFLGEMNAASSSGTASSSSVIRCRVIQANPAYTQRISPIQMSNDLGSPESIRINKGNMPYSVLIAKAILSTPQRQMNVLQIYSWIVRNVPFFADKGRMPASRGWKNTIRHTLSKNPRFVRIPTKMRRRSLWTVRSDDLSSKEMPREMLSVANSSGYVRPHVFPGNVGNDEVINTLK</sequence>
<dbReference type="GO" id="GO:0000981">
    <property type="term" value="F:DNA-binding transcription factor activity, RNA polymerase II-specific"/>
    <property type="evidence" value="ECO:0007669"/>
    <property type="project" value="TreeGrafter"/>
</dbReference>
<evidence type="ECO:0000256" key="7">
    <source>
        <dbReference type="ARBA" id="ARBA00023163"/>
    </source>
</evidence>
<dbReference type="PANTHER" id="PTHR45767">
    <property type="entry name" value="FORKHEAD BOX PROTEIN O"/>
    <property type="match status" value="1"/>
</dbReference>
<evidence type="ECO:0000256" key="2">
    <source>
        <dbReference type="ARBA" id="ARBA00004496"/>
    </source>
</evidence>
<evidence type="ECO:0000256" key="5">
    <source>
        <dbReference type="ARBA" id="ARBA00023015"/>
    </source>
</evidence>
<dbReference type="PROSITE" id="PS50039">
    <property type="entry name" value="FORK_HEAD_3"/>
    <property type="match status" value="1"/>
</dbReference>
<dbReference type="KEGG" id="epa:110253049"/>
<evidence type="ECO:0000256" key="1">
    <source>
        <dbReference type="ARBA" id="ARBA00004123"/>
    </source>
</evidence>
<keyword evidence="12" id="KW-1185">Reference proteome</keyword>
<reference evidence="11" key="1">
    <citation type="submission" date="2022-11" db="UniProtKB">
        <authorList>
            <consortium name="EnsemblMetazoa"/>
        </authorList>
    </citation>
    <scope>IDENTIFICATION</scope>
</reference>
<organism evidence="11 12">
    <name type="scientific">Exaiptasia diaphana</name>
    <name type="common">Tropical sea anemone</name>
    <name type="synonym">Aiptasia pulchella</name>
    <dbReference type="NCBI Taxonomy" id="2652724"/>
    <lineage>
        <taxon>Eukaryota</taxon>
        <taxon>Metazoa</taxon>
        <taxon>Cnidaria</taxon>
        <taxon>Anthozoa</taxon>
        <taxon>Hexacorallia</taxon>
        <taxon>Actiniaria</taxon>
        <taxon>Aiptasiidae</taxon>
        <taxon>Exaiptasia</taxon>
    </lineage>
</organism>
<accession>A0A913Y7W7</accession>
<dbReference type="InterPro" id="IPR036388">
    <property type="entry name" value="WH-like_DNA-bd_sf"/>
</dbReference>
<evidence type="ECO:0000256" key="3">
    <source>
        <dbReference type="ARBA" id="ARBA00022473"/>
    </source>
</evidence>
<dbReference type="InterPro" id="IPR001766">
    <property type="entry name" value="Fork_head_dom"/>
</dbReference>
<dbReference type="InterPro" id="IPR036390">
    <property type="entry name" value="WH_DNA-bd_sf"/>
</dbReference>
<keyword evidence="5" id="KW-0805">Transcription regulation</keyword>
<proteinExistence type="predicted"/>
<keyword evidence="7" id="KW-0804">Transcription</keyword>
<evidence type="ECO:0000256" key="9">
    <source>
        <dbReference type="PROSITE-ProRule" id="PRU00089"/>
    </source>
</evidence>
<dbReference type="GO" id="GO:0005737">
    <property type="term" value="C:cytoplasm"/>
    <property type="evidence" value="ECO:0007669"/>
    <property type="project" value="UniProtKB-SubCell"/>
</dbReference>